<dbReference type="InterPro" id="IPR027246">
    <property type="entry name" value="Porin_Euk/Tom40"/>
</dbReference>
<comment type="subcellular location">
    <subcellularLocation>
        <location evidence="1">Mitochondrion outer membrane</location>
    </subcellularLocation>
</comment>
<keyword evidence="11" id="KW-1185">Reference proteome</keyword>
<evidence type="ECO:0000256" key="6">
    <source>
        <dbReference type="ARBA" id="ARBA00022787"/>
    </source>
</evidence>
<dbReference type="PANTHER" id="PTHR11743">
    <property type="entry name" value="VOLTAGE-DEPENDENT ANION-SELECTIVE CHANNEL"/>
    <property type="match status" value="1"/>
</dbReference>
<dbReference type="GO" id="GO:0046930">
    <property type="term" value="C:pore complex"/>
    <property type="evidence" value="ECO:0007669"/>
    <property type="project" value="UniProtKB-KW"/>
</dbReference>
<dbReference type="GO" id="GO:0008308">
    <property type="term" value="F:voltage-gated monoatomic anion channel activity"/>
    <property type="evidence" value="ECO:0007669"/>
    <property type="project" value="InterPro"/>
</dbReference>
<dbReference type="WBParaSite" id="Pan_g18018.t1">
    <property type="protein sequence ID" value="Pan_g18018.t1"/>
    <property type="gene ID" value="Pan_g18018"/>
</dbReference>
<keyword evidence="9" id="KW-0496">Mitochondrion</keyword>
<evidence type="ECO:0000256" key="10">
    <source>
        <dbReference type="ARBA" id="ARBA00023136"/>
    </source>
</evidence>
<evidence type="ECO:0000256" key="4">
    <source>
        <dbReference type="ARBA" id="ARBA00022452"/>
    </source>
</evidence>
<dbReference type="Pfam" id="PF01459">
    <property type="entry name" value="Porin_3"/>
    <property type="match status" value="1"/>
</dbReference>
<evidence type="ECO:0000256" key="1">
    <source>
        <dbReference type="ARBA" id="ARBA00004294"/>
    </source>
</evidence>
<accession>A0A7E4V919</accession>
<keyword evidence="4" id="KW-1134">Transmembrane beta strand</keyword>
<reference evidence="11" key="1">
    <citation type="journal article" date="2013" name="Genetics">
        <title>The draft genome and transcriptome of Panagrellus redivivus are shaped by the harsh demands of a free-living lifestyle.</title>
        <authorList>
            <person name="Srinivasan J."/>
            <person name="Dillman A.R."/>
            <person name="Macchietto M.G."/>
            <person name="Heikkinen L."/>
            <person name="Lakso M."/>
            <person name="Fracchia K.M."/>
            <person name="Antoshechkin I."/>
            <person name="Mortazavi A."/>
            <person name="Wong G."/>
            <person name="Sternberg P.W."/>
        </authorList>
    </citation>
    <scope>NUCLEOTIDE SEQUENCE [LARGE SCALE GENOMIC DNA]</scope>
    <source>
        <strain evidence="11">MT8872</strain>
    </source>
</reference>
<dbReference type="GO" id="GO:0005741">
    <property type="term" value="C:mitochondrial outer membrane"/>
    <property type="evidence" value="ECO:0007669"/>
    <property type="project" value="UniProtKB-SubCell"/>
</dbReference>
<keyword evidence="3" id="KW-0813">Transport</keyword>
<evidence type="ECO:0000256" key="9">
    <source>
        <dbReference type="ARBA" id="ARBA00023128"/>
    </source>
</evidence>
<evidence type="ECO:0000256" key="3">
    <source>
        <dbReference type="ARBA" id="ARBA00022448"/>
    </source>
</evidence>
<keyword evidence="7" id="KW-0406">Ion transport</keyword>
<dbReference type="GO" id="GO:0015288">
    <property type="term" value="F:porin activity"/>
    <property type="evidence" value="ECO:0007669"/>
    <property type="project" value="UniProtKB-KW"/>
</dbReference>
<comment type="similarity">
    <text evidence="2">Belongs to the eukaryotic mitochondrial porin family.</text>
</comment>
<keyword evidence="8" id="KW-0626">Porin</keyword>
<evidence type="ECO:0000256" key="2">
    <source>
        <dbReference type="ARBA" id="ARBA00007780"/>
    </source>
</evidence>
<reference evidence="12" key="2">
    <citation type="submission" date="2020-10" db="UniProtKB">
        <authorList>
            <consortium name="WormBaseParasite"/>
        </authorList>
    </citation>
    <scope>IDENTIFICATION</scope>
</reference>
<dbReference type="AlphaFoldDB" id="A0A7E4V919"/>
<keyword evidence="5" id="KW-0812">Transmembrane</keyword>
<dbReference type="InterPro" id="IPR001925">
    <property type="entry name" value="Porin_Euk"/>
</dbReference>
<sequence>MAPPSYADLGKNARDLFGKGYNHGFLKFDSTTRSGEKGEVQFKSGAAHNLTSQKLAGSLEAQYKLPEHGLTLTEKWNTDNVLTTVIETKNQFAKGLTATIEGTYIPQNTKRTALLKTEWANDLLKINANLTLIDGPILTLSGVAARADWLFGVTGKVNLAANELSNTGLTVGRVVNDYAITASLIDSKHFGASLFHKVHRNLELGSQVNWTLGDAGTQFGIATKYLASNDLILRAKLDNKSNVSVAATHDLANGVKLTFSSQFSLLGGVETSNNKFGLGLEYTS</sequence>
<dbReference type="CDD" id="cd07306">
    <property type="entry name" value="Porin3_VDAC"/>
    <property type="match status" value="1"/>
</dbReference>
<evidence type="ECO:0000256" key="7">
    <source>
        <dbReference type="ARBA" id="ARBA00023065"/>
    </source>
</evidence>
<dbReference type="PANTHER" id="PTHR11743:SF70">
    <property type="entry name" value="GH26960P-RELATED"/>
    <property type="match status" value="1"/>
</dbReference>
<dbReference type="FunFam" id="2.40.160.10:FF:000012">
    <property type="entry name" value="Voltage-dependent anion-selective channel"/>
    <property type="match status" value="1"/>
</dbReference>
<dbReference type="PRINTS" id="PR00185">
    <property type="entry name" value="EUKARYTPORIN"/>
</dbReference>
<evidence type="ECO:0000256" key="5">
    <source>
        <dbReference type="ARBA" id="ARBA00022692"/>
    </source>
</evidence>
<dbReference type="Gene3D" id="2.40.160.10">
    <property type="entry name" value="Porin"/>
    <property type="match status" value="1"/>
</dbReference>
<dbReference type="Proteomes" id="UP000492821">
    <property type="component" value="Unassembled WGS sequence"/>
</dbReference>
<keyword evidence="10" id="KW-0472">Membrane</keyword>
<protein>
    <submittedName>
        <fullName evidence="12">Voltage-dependent anion-selective channel protein 3</fullName>
    </submittedName>
</protein>
<dbReference type="InterPro" id="IPR023614">
    <property type="entry name" value="Porin_dom_sf"/>
</dbReference>
<name>A0A7E4V919_PANRE</name>
<organism evidence="11 12">
    <name type="scientific">Panagrellus redivivus</name>
    <name type="common">Microworm</name>
    <dbReference type="NCBI Taxonomy" id="6233"/>
    <lineage>
        <taxon>Eukaryota</taxon>
        <taxon>Metazoa</taxon>
        <taxon>Ecdysozoa</taxon>
        <taxon>Nematoda</taxon>
        <taxon>Chromadorea</taxon>
        <taxon>Rhabditida</taxon>
        <taxon>Tylenchina</taxon>
        <taxon>Panagrolaimomorpha</taxon>
        <taxon>Panagrolaimoidea</taxon>
        <taxon>Panagrolaimidae</taxon>
        <taxon>Panagrellus</taxon>
    </lineage>
</organism>
<evidence type="ECO:0000313" key="11">
    <source>
        <dbReference type="Proteomes" id="UP000492821"/>
    </source>
</evidence>
<proteinExistence type="inferred from homology"/>
<keyword evidence="6" id="KW-1000">Mitochondrion outer membrane</keyword>
<evidence type="ECO:0000313" key="12">
    <source>
        <dbReference type="WBParaSite" id="Pan_g18018.t1"/>
    </source>
</evidence>
<evidence type="ECO:0000256" key="8">
    <source>
        <dbReference type="ARBA" id="ARBA00023114"/>
    </source>
</evidence>